<dbReference type="GO" id="GO:0006508">
    <property type="term" value="P:proteolysis"/>
    <property type="evidence" value="ECO:0007669"/>
    <property type="project" value="UniProtKB-KW"/>
</dbReference>
<evidence type="ECO:0000256" key="12">
    <source>
        <dbReference type="SAM" id="MobiDB-lite"/>
    </source>
</evidence>
<feature type="compositionally biased region" description="Gly residues" evidence="12">
    <location>
        <begin position="418"/>
        <end position="437"/>
    </location>
</feature>
<keyword evidence="6 11" id="KW-0863">Zinc-finger</keyword>
<dbReference type="GO" id="GO:0004843">
    <property type="term" value="F:cysteine-type deubiquitinase activity"/>
    <property type="evidence" value="ECO:0007669"/>
    <property type="project" value="UniProtKB-EC"/>
</dbReference>
<feature type="region of interest" description="Disordered" evidence="12">
    <location>
        <begin position="802"/>
        <end position="879"/>
    </location>
</feature>
<comment type="similarity">
    <text evidence="2">Belongs to the peptidase C19 family.</text>
</comment>
<evidence type="ECO:0000256" key="1">
    <source>
        <dbReference type="ARBA" id="ARBA00000707"/>
    </source>
</evidence>
<evidence type="ECO:0000256" key="2">
    <source>
        <dbReference type="ARBA" id="ARBA00009085"/>
    </source>
</evidence>
<dbReference type="PROSITE" id="PS00972">
    <property type="entry name" value="USP_1"/>
    <property type="match status" value="1"/>
</dbReference>
<dbReference type="GO" id="GO:0016579">
    <property type="term" value="P:protein deubiquitination"/>
    <property type="evidence" value="ECO:0007669"/>
    <property type="project" value="InterPro"/>
</dbReference>
<feature type="compositionally biased region" description="Basic and acidic residues" evidence="12">
    <location>
        <begin position="249"/>
        <end position="258"/>
    </location>
</feature>
<dbReference type="EMBL" id="LC314412">
    <property type="protein sequence ID" value="BBC28443.1"/>
    <property type="molecule type" value="Genomic_DNA"/>
</dbReference>
<feature type="region of interest" description="Disordered" evidence="12">
    <location>
        <begin position="161"/>
        <end position="184"/>
    </location>
</feature>
<feature type="compositionally biased region" description="Low complexity" evidence="12">
    <location>
        <begin position="272"/>
        <end position="290"/>
    </location>
</feature>
<evidence type="ECO:0000259" key="15">
    <source>
        <dbReference type="PROSITE" id="PS50865"/>
    </source>
</evidence>
<name>A0A2Z5X884_9CHLO</name>
<evidence type="ECO:0000256" key="5">
    <source>
        <dbReference type="ARBA" id="ARBA00022723"/>
    </source>
</evidence>
<feature type="region of interest" description="Disordered" evidence="12">
    <location>
        <begin position="641"/>
        <end position="666"/>
    </location>
</feature>
<dbReference type="PROSITE" id="PS50235">
    <property type="entry name" value="USP_3"/>
    <property type="match status" value="1"/>
</dbReference>
<keyword evidence="5" id="KW-0479">Metal-binding</keyword>
<dbReference type="PROSITE" id="PS50865">
    <property type="entry name" value="ZF_MYND_2"/>
    <property type="match status" value="1"/>
</dbReference>
<dbReference type="GO" id="GO:0005829">
    <property type="term" value="C:cytosol"/>
    <property type="evidence" value="ECO:0007669"/>
    <property type="project" value="TreeGrafter"/>
</dbReference>
<dbReference type="EC" id="3.4.19.12" evidence="3"/>
<evidence type="ECO:0000256" key="6">
    <source>
        <dbReference type="ARBA" id="ARBA00022771"/>
    </source>
</evidence>
<evidence type="ECO:0000256" key="7">
    <source>
        <dbReference type="ARBA" id="ARBA00022786"/>
    </source>
</evidence>
<dbReference type="InterPro" id="IPR001394">
    <property type="entry name" value="Peptidase_C19_UCH"/>
</dbReference>
<dbReference type="InterPro" id="IPR002893">
    <property type="entry name" value="Znf_MYND"/>
</dbReference>
<dbReference type="InterPro" id="IPR018200">
    <property type="entry name" value="USP_CS"/>
</dbReference>
<gene>
    <name evidence="16" type="primary">YMTp06</name>
</gene>
<keyword evidence="8 16" id="KW-0378">Hydrolase</keyword>
<keyword evidence="13" id="KW-0732">Signal</keyword>
<dbReference type="InterPro" id="IPR028889">
    <property type="entry name" value="USP"/>
</dbReference>
<feature type="signal peptide" evidence="13">
    <location>
        <begin position="1"/>
        <end position="19"/>
    </location>
</feature>
<dbReference type="Pfam" id="PF01753">
    <property type="entry name" value="zf-MYND"/>
    <property type="match status" value="1"/>
</dbReference>
<dbReference type="InterPro" id="IPR038765">
    <property type="entry name" value="Papain-like_cys_pep_sf"/>
</dbReference>
<evidence type="ECO:0000256" key="4">
    <source>
        <dbReference type="ARBA" id="ARBA00022670"/>
    </source>
</evidence>
<dbReference type="Pfam" id="PF00443">
    <property type="entry name" value="UCH"/>
    <property type="match status" value="1"/>
</dbReference>
<feature type="compositionally biased region" description="Pro residues" evidence="12">
    <location>
        <begin position="171"/>
        <end position="182"/>
    </location>
</feature>
<keyword evidence="4" id="KW-0645">Protease</keyword>
<dbReference type="GO" id="GO:0008270">
    <property type="term" value="F:zinc ion binding"/>
    <property type="evidence" value="ECO:0007669"/>
    <property type="project" value="UniProtKB-KW"/>
</dbReference>
<feature type="compositionally biased region" description="Low complexity" evidence="12">
    <location>
        <begin position="808"/>
        <end position="870"/>
    </location>
</feature>
<evidence type="ECO:0000256" key="11">
    <source>
        <dbReference type="PROSITE-ProRule" id="PRU00134"/>
    </source>
</evidence>
<dbReference type="PANTHER" id="PTHR24006:SF758">
    <property type="entry name" value="UBIQUITIN CARBOXYL-TERMINAL HYDROLASE 36"/>
    <property type="match status" value="1"/>
</dbReference>
<dbReference type="SUPFAM" id="SSF144232">
    <property type="entry name" value="HIT/MYND zinc finger-like"/>
    <property type="match status" value="1"/>
</dbReference>
<dbReference type="AlphaFoldDB" id="A0A2Z5X884"/>
<dbReference type="InterPro" id="IPR050164">
    <property type="entry name" value="Peptidase_C19"/>
</dbReference>
<evidence type="ECO:0000256" key="9">
    <source>
        <dbReference type="ARBA" id="ARBA00022807"/>
    </source>
</evidence>
<sequence length="1085" mass="111297">MFLAVIAALALLINWLVCAVTGGGWLHSAMEARGVSGGNVWAWRAAAVEQNWWEALNDRRPRDDELAAAAVAANSGRDGAASSCCASSALTTSSSSGSAAAPAAAPAVPRVAQCACLQCGDLIPSPKTCGSCKLAAYCSRECQQRHWPRHKPMCARLQAADRERAAKGQQRPPPPTPDPPLVLPTDKLVFSRKGYSALLEASRTGRERAAAAAAKGARASGQAAAGSAGSAGSPSQRPGGDDECEEEQQEKGDEKRQQQGEGGSGRAGRGPGKAAASAAPAPSSSSTSSPGPGPGPGSADCLLRPPAAPDGSWIWSWPFPPAPALLTPPRPAGILNTGNSCYAASAVQALLATPGLGEYLRSGAHCGGCGAPEPGEAPQGVSSWCPACELSQLAAAAARAPAAPPGGAEANGGYNTPGAGGGGGGGGGGSWSSGGLAGGSSPLVDARGLTRQVHRLGRTLVPGRQEDAHELLMKLLEALAEVQVAEAGGRGLLRGRAAEEAKKAAAAAAAGEAAGPAAPGPWRGDETSLIHHCLGGYLRRATLCNCCGHVSQSHESLLGLEVHLGPRVQSVEGGLQGYFEDEVLDEGNQYRCDRCRQLVCATRQVRLEVAPNALALTLKRFTTSGARAAKNTREVRWKGERRECGNGKGGGRRRKEGRLAASAGGAAPWRGLPPPLRYQGRRTSPGRLAFASLPQIKLRLSLDLTPHMAAGALDPCPASYRLYAVVQHLGIMPPGVFGAPPGLSGSGGGGSLHMGHYVAVVRGGDGAWYRCDDDEVLKVSESEVEAITDAYLLFYERSEPHIPVRPPQQQQQQQLSENEAGAAARVEGAAGVDAADAPDVAGGEGAARGLQAAGEEAAAPPAASSQPAEQTCRRTTAWGAAGAEKQPLQQPYGGAEAEAAVLPPAPEQQAPEWACWLAADTAPPPRPTAGRLVVRPHYRLLPPRPAGGAAASASDGSGGGGGLAVQWVLRVQLPGVRSVREVRLAATRPPPRGGGRGRLQREVGRLRVWVGGCYSLDLRLALRGRQGAPGGLELVCEGEGQDEDEENVGGGGSAGAAAAAVEVLVLQPWWRPVSCTLRVPLQLRC</sequence>
<dbReference type="SUPFAM" id="SSF54001">
    <property type="entry name" value="Cysteine proteinases"/>
    <property type="match status" value="1"/>
</dbReference>
<protein>
    <recommendedName>
        <fullName evidence="3">ubiquitinyl hydrolase 1</fullName>
        <ecNumber evidence="3">3.4.19.12</ecNumber>
    </recommendedName>
</protein>
<feature type="compositionally biased region" description="Low complexity" evidence="12">
    <location>
        <begin position="220"/>
        <end position="238"/>
    </location>
</feature>
<feature type="region of interest" description="Disordered" evidence="12">
    <location>
        <begin position="402"/>
        <end position="437"/>
    </location>
</feature>
<evidence type="ECO:0000256" key="13">
    <source>
        <dbReference type="SAM" id="SignalP"/>
    </source>
</evidence>
<evidence type="ECO:0000256" key="3">
    <source>
        <dbReference type="ARBA" id="ARBA00012759"/>
    </source>
</evidence>
<dbReference type="Gene3D" id="3.90.70.10">
    <property type="entry name" value="Cysteine proteinases"/>
    <property type="match status" value="1"/>
</dbReference>
<feature type="domain" description="MYND-type" evidence="15">
    <location>
        <begin position="116"/>
        <end position="154"/>
    </location>
</feature>
<dbReference type="PANTHER" id="PTHR24006">
    <property type="entry name" value="UBIQUITIN CARBOXYL-TERMINAL HYDROLASE"/>
    <property type="match status" value="1"/>
</dbReference>
<proteinExistence type="inferred from homology"/>
<evidence type="ECO:0000313" key="16">
    <source>
        <dbReference type="EMBL" id="BBC28443.1"/>
    </source>
</evidence>
<feature type="domain" description="USP" evidence="14">
    <location>
        <begin position="332"/>
        <end position="798"/>
    </location>
</feature>
<comment type="catalytic activity">
    <reaction evidence="1">
        <text>Thiol-dependent hydrolysis of ester, thioester, amide, peptide and isopeptide bonds formed by the C-terminal Gly of ubiquitin (a 76-residue protein attached to proteins as an intracellular targeting signal).</text>
        <dbReference type="EC" id="3.4.19.12"/>
    </reaction>
</comment>
<evidence type="ECO:0000259" key="14">
    <source>
        <dbReference type="PROSITE" id="PS50235"/>
    </source>
</evidence>
<feature type="region of interest" description="Disordered" evidence="12">
    <location>
        <begin position="220"/>
        <end position="305"/>
    </location>
</feature>
<feature type="compositionally biased region" description="Low complexity" evidence="12">
    <location>
        <begin position="402"/>
        <end position="413"/>
    </location>
</feature>
<dbReference type="Gene3D" id="6.10.140.2220">
    <property type="match status" value="1"/>
</dbReference>
<reference evidence="16" key="1">
    <citation type="journal article" date="2018" name="Commun. Biol.">
        <title>Anisogamy evolved with a reduced sex-determining region in volvocine green algae.</title>
        <authorList>
            <person name="Hamaji T."/>
            <person name="Kawai-Toyooka H."/>
            <person name="Uchimura H."/>
            <person name="Suzuki M."/>
            <person name="Noguchi H."/>
            <person name="Minakuchi Y."/>
            <person name="Toyoda A."/>
            <person name="Fujiyama A."/>
            <person name="Miyagishima S."/>
            <person name="Umen J.G."/>
            <person name="Nozaki H."/>
        </authorList>
    </citation>
    <scope>NUCLEOTIDE SEQUENCE</scope>
    <source>
        <strain evidence="16">NIES-3982</strain>
    </source>
</reference>
<keyword evidence="7" id="KW-0833">Ubl conjugation pathway</keyword>
<organism evidence="16">
    <name type="scientific">Yamagishiella unicocca</name>
    <dbReference type="NCBI Taxonomy" id="51707"/>
    <lineage>
        <taxon>Eukaryota</taxon>
        <taxon>Viridiplantae</taxon>
        <taxon>Chlorophyta</taxon>
        <taxon>core chlorophytes</taxon>
        <taxon>Chlorophyceae</taxon>
        <taxon>CS clade</taxon>
        <taxon>Chlamydomonadales</taxon>
        <taxon>Volvocaceae</taxon>
        <taxon>Yamagishiella</taxon>
    </lineage>
</organism>
<keyword evidence="10" id="KW-0862">Zinc</keyword>
<feature type="compositionally biased region" description="Gly residues" evidence="12">
    <location>
        <begin position="260"/>
        <end position="271"/>
    </location>
</feature>
<keyword evidence="9" id="KW-0788">Thiol protease</keyword>
<accession>A0A2Z5X884</accession>
<evidence type="ECO:0000256" key="10">
    <source>
        <dbReference type="ARBA" id="ARBA00022833"/>
    </source>
</evidence>
<dbReference type="GO" id="GO:0005634">
    <property type="term" value="C:nucleus"/>
    <property type="evidence" value="ECO:0007669"/>
    <property type="project" value="TreeGrafter"/>
</dbReference>
<feature type="chain" id="PRO_5016232960" description="ubiquitinyl hydrolase 1" evidence="13">
    <location>
        <begin position="20"/>
        <end position="1085"/>
    </location>
</feature>
<evidence type="ECO:0000256" key="8">
    <source>
        <dbReference type="ARBA" id="ARBA00022801"/>
    </source>
</evidence>